<organism evidence="2 3">
    <name type="scientific">Cyclotella cryptica</name>
    <dbReference type="NCBI Taxonomy" id="29204"/>
    <lineage>
        <taxon>Eukaryota</taxon>
        <taxon>Sar</taxon>
        <taxon>Stramenopiles</taxon>
        <taxon>Ochrophyta</taxon>
        <taxon>Bacillariophyta</taxon>
        <taxon>Coscinodiscophyceae</taxon>
        <taxon>Thalassiosirophycidae</taxon>
        <taxon>Stephanodiscales</taxon>
        <taxon>Stephanodiscaceae</taxon>
        <taxon>Cyclotella</taxon>
    </lineage>
</organism>
<feature type="compositionally biased region" description="Acidic residues" evidence="1">
    <location>
        <begin position="228"/>
        <end position="239"/>
    </location>
</feature>
<name>A0ABD3QYJ8_9STRA</name>
<evidence type="ECO:0000313" key="3">
    <source>
        <dbReference type="Proteomes" id="UP001516023"/>
    </source>
</evidence>
<comment type="caution">
    <text evidence="2">The sequence shown here is derived from an EMBL/GenBank/DDBJ whole genome shotgun (WGS) entry which is preliminary data.</text>
</comment>
<accession>A0ABD3QYJ8</accession>
<keyword evidence="3" id="KW-1185">Reference proteome</keyword>
<dbReference type="AlphaFoldDB" id="A0ABD3QYJ8"/>
<protein>
    <submittedName>
        <fullName evidence="2">Uncharacterized protein</fullName>
    </submittedName>
</protein>
<gene>
    <name evidence="2" type="ORF">HJC23_005837</name>
</gene>
<sequence length="239" mass="27306">MKQKLCLRSTCTNNAIWRHLPVIQRCLMMSSILQMQHVRGFVTPILSAQKHSLKCTRSRLNMGDNDDFNMDILRQRMEKQETQYAKLLMEQSKYYMDEDLDVEEKRPLPESVYIILFLPETPQQHVHTIEVPKGSGNNMLLAFEDEEDCHVFAQMLKDLDFVDPCPEETEFAPLTQYCQSIGMPLAIVPPGFELTPPQINSNDETDDDDGIGGGDLKVQDDGFVENSSDSDDIELDSWG</sequence>
<dbReference type="Proteomes" id="UP001516023">
    <property type="component" value="Unassembled WGS sequence"/>
</dbReference>
<dbReference type="Pfam" id="PF11360">
    <property type="entry name" value="DUF3110"/>
    <property type="match status" value="1"/>
</dbReference>
<dbReference type="InterPro" id="IPR021503">
    <property type="entry name" value="DUF3110"/>
</dbReference>
<dbReference type="EMBL" id="JABMIG020000002">
    <property type="protein sequence ID" value="KAL3805593.1"/>
    <property type="molecule type" value="Genomic_DNA"/>
</dbReference>
<reference evidence="2 3" key="1">
    <citation type="journal article" date="2020" name="G3 (Bethesda)">
        <title>Improved Reference Genome for Cyclotella cryptica CCMP332, a Model for Cell Wall Morphogenesis, Salinity Adaptation, and Lipid Production in Diatoms (Bacillariophyta).</title>
        <authorList>
            <person name="Roberts W.R."/>
            <person name="Downey K.M."/>
            <person name="Ruck E.C."/>
            <person name="Traller J.C."/>
            <person name="Alverson A.J."/>
        </authorList>
    </citation>
    <scope>NUCLEOTIDE SEQUENCE [LARGE SCALE GENOMIC DNA]</scope>
    <source>
        <strain evidence="2 3">CCMP332</strain>
    </source>
</reference>
<proteinExistence type="predicted"/>
<evidence type="ECO:0000313" key="2">
    <source>
        <dbReference type="EMBL" id="KAL3805593.1"/>
    </source>
</evidence>
<evidence type="ECO:0000256" key="1">
    <source>
        <dbReference type="SAM" id="MobiDB-lite"/>
    </source>
</evidence>
<feature type="region of interest" description="Disordered" evidence="1">
    <location>
        <begin position="192"/>
        <end position="239"/>
    </location>
</feature>